<comment type="subunit">
    <text evidence="2">Homodimer.</text>
</comment>
<dbReference type="Proteomes" id="UP000075670">
    <property type="component" value="Unassembled WGS sequence"/>
</dbReference>
<feature type="binding site" evidence="2">
    <location>
        <position position="85"/>
    </location>
    <ligand>
        <name>substrate</name>
    </ligand>
</feature>
<dbReference type="Gene3D" id="3.40.1180.10">
    <property type="entry name" value="Decaprenyl diphosphate synthase-like"/>
    <property type="match status" value="1"/>
</dbReference>
<feature type="binding site" evidence="2">
    <location>
        <position position="36"/>
    </location>
    <ligand>
        <name>Mg(2+)</name>
        <dbReference type="ChEBI" id="CHEBI:18420"/>
    </ligand>
</feature>
<comment type="caution">
    <text evidence="3">The sequence shown here is derived from an EMBL/GenBank/DDBJ whole genome shotgun (WGS) entry which is preliminary data.</text>
</comment>
<gene>
    <name evidence="3" type="primary">uppS</name>
    <name evidence="3" type="ORF">MOMUL_17170</name>
</gene>
<proteinExistence type="inferred from homology"/>
<dbReference type="NCBIfam" id="NF011405">
    <property type="entry name" value="PRK14830.1"/>
    <property type="match status" value="1"/>
</dbReference>
<comment type="similarity">
    <text evidence="2">Belongs to the UPP synthase family.</text>
</comment>
<feature type="binding site" evidence="2">
    <location>
        <position position="41"/>
    </location>
    <ligand>
        <name>substrate</name>
    </ligand>
</feature>
<feature type="binding site" evidence="2">
    <location>
        <position position="87"/>
    </location>
    <ligand>
        <name>substrate</name>
    </ligand>
</feature>
<dbReference type="AlphaFoldDB" id="A0A151AX65"/>
<dbReference type="CDD" id="cd00475">
    <property type="entry name" value="Cis_IPPS"/>
    <property type="match status" value="1"/>
</dbReference>
<dbReference type="NCBIfam" id="TIGR00055">
    <property type="entry name" value="uppS"/>
    <property type="match status" value="1"/>
</dbReference>
<dbReference type="EC" id="2.5.1.-" evidence="2"/>
<feature type="binding site" evidence="2">
    <location>
        <begin position="81"/>
        <end position="83"/>
    </location>
    <ligand>
        <name>substrate</name>
    </ligand>
</feature>
<name>A0A151AX65_9FIRM</name>
<sequence>MPGFLTRWLRHGPPRATEDREFEPGKLPRHVAIIMDGNGRWARKRGLPRVAGHRAGVESLRDIVRACVDWGIAILTVYAFSTENWKRPQEEVEALMNLLVEYLRRELPELKKEGVQVRAIGRLEALPLPAQQELARARRETAGNNRLILNLALNYGGRAELVDACRHIAREVLAGKLRPEDIDETVLKGALYTGDLPDPDLLIRPSGEMRLSNFLLWQLAYTELWVTDVYWPDFRRENLRQALLAYQQRERRFGGLKI</sequence>
<dbReference type="PATRIC" id="fig|1122241.3.peg.1814"/>
<dbReference type="PANTHER" id="PTHR10291:SF0">
    <property type="entry name" value="DEHYDRODOLICHYL DIPHOSPHATE SYNTHASE 2"/>
    <property type="match status" value="1"/>
</dbReference>
<keyword evidence="1 2" id="KW-0808">Transferase</keyword>
<feature type="binding site" evidence="2">
    <location>
        <position position="223"/>
    </location>
    <ligand>
        <name>Mg(2+)</name>
        <dbReference type="ChEBI" id="CHEBI:18420"/>
    </ligand>
</feature>
<dbReference type="HAMAP" id="MF_01139">
    <property type="entry name" value="ISPT"/>
    <property type="match status" value="1"/>
</dbReference>
<dbReference type="InterPro" id="IPR018520">
    <property type="entry name" value="UPP_synth-like_CS"/>
</dbReference>
<dbReference type="GO" id="GO:0000287">
    <property type="term" value="F:magnesium ion binding"/>
    <property type="evidence" value="ECO:0007669"/>
    <property type="project" value="UniProtKB-UniRule"/>
</dbReference>
<feature type="binding site" evidence="2">
    <location>
        <position position="204"/>
    </location>
    <ligand>
        <name>substrate</name>
    </ligand>
</feature>
<comment type="function">
    <text evidence="2">Catalyzes the condensation of isopentenyl diphosphate (IPP) with allylic pyrophosphates generating different type of terpenoids.</text>
</comment>
<keyword evidence="4" id="KW-1185">Reference proteome</keyword>
<feature type="active site" description="Proton acceptor" evidence="2">
    <location>
        <position position="84"/>
    </location>
</feature>
<dbReference type="PANTHER" id="PTHR10291">
    <property type="entry name" value="DEHYDRODOLICHYL DIPHOSPHATE SYNTHASE FAMILY MEMBER"/>
    <property type="match status" value="1"/>
</dbReference>
<organism evidence="3 4">
    <name type="scientific">Moorella mulderi DSM 14980</name>
    <dbReference type="NCBI Taxonomy" id="1122241"/>
    <lineage>
        <taxon>Bacteria</taxon>
        <taxon>Bacillati</taxon>
        <taxon>Bacillota</taxon>
        <taxon>Clostridia</taxon>
        <taxon>Neomoorellales</taxon>
        <taxon>Neomoorellaceae</taxon>
        <taxon>Neomoorella</taxon>
    </lineage>
</organism>
<keyword evidence="2" id="KW-0479">Metal-binding</keyword>
<feature type="binding site" evidence="2">
    <location>
        <begin position="210"/>
        <end position="212"/>
    </location>
    <ligand>
        <name>substrate</name>
    </ligand>
</feature>
<keyword evidence="2" id="KW-0460">Magnesium</keyword>
<feature type="binding site" evidence="2">
    <location>
        <begin position="37"/>
        <end position="40"/>
    </location>
    <ligand>
        <name>substrate</name>
    </ligand>
</feature>
<evidence type="ECO:0000313" key="3">
    <source>
        <dbReference type="EMBL" id="KYH32142.1"/>
    </source>
</evidence>
<evidence type="ECO:0000256" key="1">
    <source>
        <dbReference type="ARBA" id="ARBA00022679"/>
    </source>
</evidence>
<protein>
    <recommendedName>
        <fullName evidence="2">Isoprenyl transferase</fullName>
        <ecNumber evidence="2">2.5.1.-</ecNumber>
    </recommendedName>
</protein>
<dbReference type="InterPro" id="IPR036424">
    <property type="entry name" value="UPP_synth-like_sf"/>
</dbReference>
<dbReference type="InterPro" id="IPR001441">
    <property type="entry name" value="UPP_synth-like"/>
</dbReference>
<dbReference type="Pfam" id="PF01255">
    <property type="entry name" value="Prenyltransf"/>
    <property type="match status" value="1"/>
</dbReference>
<dbReference type="EMBL" id="LTBC01000005">
    <property type="protein sequence ID" value="KYH32142.1"/>
    <property type="molecule type" value="Genomic_DNA"/>
</dbReference>
<feature type="binding site" evidence="2">
    <location>
        <position position="49"/>
    </location>
    <ligand>
        <name>substrate</name>
    </ligand>
</feature>
<reference evidence="3 4" key="1">
    <citation type="submission" date="2016-02" db="EMBL/GenBank/DDBJ databases">
        <title>Genome sequence of Moorella mulderi DSM 14980.</title>
        <authorList>
            <person name="Poehlein A."/>
            <person name="Daniel R."/>
        </authorList>
    </citation>
    <scope>NUCLEOTIDE SEQUENCE [LARGE SCALE GENOMIC DNA]</scope>
    <source>
        <strain evidence="3 4">DSM 14980</strain>
    </source>
</reference>
<dbReference type="FunFam" id="3.40.1180.10:FF:000001">
    <property type="entry name" value="(2E,6E)-farnesyl-diphosphate-specific ditrans,polycis-undecaprenyl-diphosphate synthase"/>
    <property type="match status" value="1"/>
</dbReference>
<dbReference type="PROSITE" id="PS01066">
    <property type="entry name" value="UPP_SYNTHASE"/>
    <property type="match status" value="1"/>
</dbReference>
<feature type="active site" evidence="2">
    <location>
        <position position="36"/>
    </location>
</feature>
<accession>A0A151AX65</accession>
<dbReference type="GO" id="GO:0045547">
    <property type="term" value="F:ditrans,polycis-polyprenyl diphosphate synthase [(2E,6E)-farnesyl diphosphate specific] activity"/>
    <property type="evidence" value="ECO:0007669"/>
    <property type="project" value="TreeGrafter"/>
</dbReference>
<dbReference type="GO" id="GO:0016094">
    <property type="term" value="P:polyprenol biosynthetic process"/>
    <property type="evidence" value="ECO:0007669"/>
    <property type="project" value="TreeGrafter"/>
</dbReference>
<comment type="cofactor">
    <cofactor evidence="2">
        <name>Mg(2+)</name>
        <dbReference type="ChEBI" id="CHEBI:18420"/>
    </cofactor>
    <text evidence="2">Binds 2 magnesium ions per subunit.</text>
</comment>
<evidence type="ECO:0000256" key="2">
    <source>
        <dbReference type="HAMAP-Rule" id="MF_01139"/>
    </source>
</evidence>
<dbReference type="SUPFAM" id="SSF64005">
    <property type="entry name" value="Undecaprenyl diphosphate synthase"/>
    <property type="match status" value="1"/>
</dbReference>
<evidence type="ECO:0000313" key="4">
    <source>
        <dbReference type="Proteomes" id="UP000075670"/>
    </source>
</evidence>
<feature type="binding site" evidence="2">
    <location>
        <position position="53"/>
    </location>
    <ligand>
        <name>substrate</name>
    </ligand>
</feature>